<dbReference type="AlphaFoldDB" id="A0A239KE37"/>
<evidence type="ECO:0000256" key="1">
    <source>
        <dbReference type="SAM" id="Phobius"/>
    </source>
</evidence>
<feature type="transmembrane region" description="Helical" evidence="1">
    <location>
        <begin position="35"/>
        <end position="53"/>
    </location>
</feature>
<gene>
    <name evidence="2" type="ORF">SAMN06295912_15019</name>
</gene>
<keyword evidence="1" id="KW-0812">Transmembrane</keyword>
<proteinExistence type="predicted"/>
<dbReference type="EMBL" id="FZOS01000050">
    <property type="protein sequence ID" value="SNT15972.1"/>
    <property type="molecule type" value="Genomic_DNA"/>
</dbReference>
<keyword evidence="1" id="KW-0472">Membrane</keyword>
<feature type="transmembrane region" description="Helical" evidence="1">
    <location>
        <begin position="59"/>
        <end position="80"/>
    </location>
</feature>
<keyword evidence="3" id="KW-1185">Reference proteome</keyword>
<dbReference type="Proteomes" id="UP000198281">
    <property type="component" value="Unassembled WGS sequence"/>
</dbReference>
<organism evidence="2 3">
    <name type="scientific">Edaphosphingomonas laterariae</name>
    <dbReference type="NCBI Taxonomy" id="861865"/>
    <lineage>
        <taxon>Bacteria</taxon>
        <taxon>Pseudomonadati</taxon>
        <taxon>Pseudomonadota</taxon>
        <taxon>Alphaproteobacteria</taxon>
        <taxon>Sphingomonadales</taxon>
        <taxon>Rhizorhabdaceae</taxon>
        <taxon>Edaphosphingomonas</taxon>
    </lineage>
</organism>
<keyword evidence="1" id="KW-1133">Transmembrane helix</keyword>
<sequence>MAGLFGGTLGVFVLFVLWEFALFKRVMDDPLKGKMLSVLAAWLTIGGVAGFGLANGGPYYWPAFGVYAIPAVIVGTFAYWRGSKLREEIEQAPVSEDVIDTFR</sequence>
<reference evidence="3" key="1">
    <citation type="submission" date="2017-06" db="EMBL/GenBank/DDBJ databases">
        <authorList>
            <person name="Varghese N."/>
            <person name="Submissions S."/>
        </authorList>
    </citation>
    <scope>NUCLEOTIDE SEQUENCE [LARGE SCALE GENOMIC DNA]</scope>
    <source>
        <strain evidence="3">LNB2</strain>
    </source>
</reference>
<dbReference type="RefSeq" id="WP_089221322.1">
    <property type="nucleotide sequence ID" value="NZ_FZOS01000050.1"/>
</dbReference>
<accession>A0A239KE37</accession>
<name>A0A239KE37_9SPHN</name>
<protein>
    <submittedName>
        <fullName evidence="2">Uncharacterized protein</fullName>
    </submittedName>
</protein>
<dbReference type="OrthoDB" id="7597273at2"/>
<evidence type="ECO:0000313" key="3">
    <source>
        <dbReference type="Proteomes" id="UP000198281"/>
    </source>
</evidence>
<evidence type="ECO:0000313" key="2">
    <source>
        <dbReference type="EMBL" id="SNT15972.1"/>
    </source>
</evidence>
<feature type="transmembrane region" description="Helical" evidence="1">
    <location>
        <begin position="6"/>
        <end position="23"/>
    </location>
</feature>